<dbReference type="InterPro" id="IPR050190">
    <property type="entry name" value="UPF0213_domain"/>
</dbReference>
<dbReference type="SUPFAM" id="SSF82771">
    <property type="entry name" value="GIY-YIG endonuclease"/>
    <property type="match status" value="1"/>
</dbReference>
<dbReference type="PROSITE" id="PS50164">
    <property type="entry name" value="GIY_YIG"/>
    <property type="match status" value="1"/>
</dbReference>
<evidence type="ECO:0000256" key="1">
    <source>
        <dbReference type="ARBA" id="ARBA00007435"/>
    </source>
</evidence>
<organism evidence="3 4">
    <name type="scientific">Candidatus Zambryskibacteria bacterium CG22_combo_CG10-13_8_21_14_all_42_17</name>
    <dbReference type="NCBI Taxonomy" id="1975118"/>
    <lineage>
        <taxon>Bacteria</taxon>
        <taxon>Candidatus Zambryskiibacteriota</taxon>
    </lineage>
</organism>
<dbReference type="Gene3D" id="3.40.1440.10">
    <property type="entry name" value="GIY-YIG endonuclease"/>
    <property type="match status" value="1"/>
</dbReference>
<dbReference type="SMART" id="SM00465">
    <property type="entry name" value="GIYc"/>
    <property type="match status" value="1"/>
</dbReference>
<dbReference type="PANTHER" id="PTHR34477:SF1">
    <property type="entry name" value="UPF0213 PROTEIN YHBQ"/>
    <property type="match status" value="1"/>
</dbReference>
<sequence length="91" mass="11051">MYWVYMIRNKGNKLYIGVTKNPNSRVYYHNRKRGSQFTQNNPSFEIIFLEEYSDLAAARKREIQIKKWRRDKKNKLVDLYRSGKETRLSNS</sequence>
<name>A0A2H0BDR3_9BACT</name>
<reference evidence="3 4" key="1">
    <citation type="submission" date="2017-09" db="EMBL/GenBank/DDBJ databases">
        <title>Depth-based differentiation of microbial function through sediment-hosted aquifers and enrichment of novel symbionts in the deep terrestrial subsurface.</title>
        <authorList>
            <person name="Probst A.J."/>
            <person name="Ladd B."/>
            <person name="Jarett J.K."/>
            <person name="Geller-Mcgrath D.E."/>
            <person name="Sieber C.M."/>
            <person name="Emerson J.B."/>
            <person name="Anantharaman K."/>
            <person name="Thomas B.C."/>
            <person name="Malmstrom R."/>
            <person name="Stieglmeier M."/>
            <person name="Klingl A."/>
            <person name="Woyke T."/>
            <person name="Ryan C.M."/>
            <person name="Banfield J.F."/>
        </authorList>
    </citation>
    <scope>NUCLEOTIDE SEQUENCE [LARGE SCALE GENOMIC DNA]</scope>
    <source>
        <strain evidence="3">CG22_combo_CG10-13_8_21_14_all_42_17</strain>
    </source>
</reference>
<protein>
    <recommendedName>
        <fullName evidence="2">GIY-YIG domain-containing protein</fullName>
    </recommendedName>
</protein>
<dbReference type="InterPro" id="IPR035901">
    <property type="entry name" value="GIY-YIG_endonuc_sf"/>
</dbReference>
<dbReference type="AlphaFoldDB" id="A0A2H0BDR3"/>
<evidence type="ECO:0000259" key="2">
    <source>
        <dbReference type="PROSITE" id="PS50164"/>
    </source>
</evidence>
<proteinExistence type="inferred from homology"/>
<evidence type="ECO:0000313" key="4">
    <source>
        <dbReference type="Proteomes" id="UP000229794"/>
    </source>
</evidence>
<accession>A0A2H0BDR3</accession>
<comment type="similarity">
    <text evidence="1">Belongs to the UPF0213 family.</text>
</comment>
<dbReference type="PANTHER" id="PTHR34477">
    <property type="entry name" value="UPF0213 PROTEIN YHBQ"/>
    <property type="match status" value="1"/>
</dbReference>
<dbReference type="EMBL" id="PCST01000019">
    <property type="protein sequence ID" value="PIP55764.1"/>
    <property type="molecule type" value="Genomic_DNA"/>
</dbReference>
<dbReference type="InterPro" id="IPR000305">
    <property type="entry name" value="GIY-YIG_endonuc"/>
</dbReference>
<dbReference type="Pfam" id="PF01541">
    <property type="entry name" value="GIY-YIG"/>
    <property type="match status" value="1"/>
</dbReference>
<gene>
    <name evidence="3" type="ORF">COX06_01700</name>
</gene>
<comment type="caution">
    <text evidence="3">The sequence shown here is derived from an EMBL/GenBank/DDBJ whole genome shotgun (WGS) entry which is preliminary data.</text>
</comment>
<feature type="domain" description="GIY-YIG" evidence="2">
    <location>
        <begin position="1"/>
        <end position="75"/>
    </location>
</feature>
<dbReference type="Proteomes" id="UP000229794">
    <property type="component" value="Unassembled WGS sequence"/>
</dbReference>
<evidence type="ECO:0000313" key="3">
    <source>
        <dbReference type="EMBL" id="PIP55764.1"/>
    </source>
</evidence>